<name>A0A6C0JKN6_9ZZZZ</name>
<reference evidence="1" key="1">
    <citation type="journal article" date="2020" name="Nature">
        <title>Giant virus diversity and host interactions through global metagenomics.</title>
        <authorList>
            <person name="Schulz F."/>
            <person name="Roux S."/>
            <person name="Paez-Espino D."/>
            <person name="Jungbluth S."/>
            <person name="Walsh D.A."/>
            <person name="Denef V.J."/>
            <person name="McMahon K.D."/>
            <person name="Konstantinidis K.T."/>
            <person name="Eloe-Fadrosh E.A."/>
            <person name="Kyrpides N.C."/>
            <person name="Woyke T."/>
        </authorList>
    </citation>
    <scope>NUCLEOTIDE SEQUENCE</scope>
    <source>
        <strain evidence="1">GVMAG-M-3300027736-24</strain>
    </source>
</reference>
<dbReference type="EMBL" id="MN740417">
    <property type="protein sequence ID" value="QHU05601.1"/>
    <property type="molecule type" value="Genomic_DNA"/>
</dbReference>
<evidence type="ECO:0000313" key="1">
    <source>
        <dbReference type="EMBL" id="QHU05601.1"/>
    </source>
</evidence>
<proteinExistence type="predicted"/>
<sequence>MILIINDLVFEETDEYGDNTIHGNHFKYNGIDLESVYHYDPVQVKFYTWSSSMIKNKLGDENFNKIKPYLIITQI</sequence>
<dbReference type="AlphaFoldDB" id="A0A6C0JKN6"/>
<protein>
    <submittedName>
        <fullName evidence="1">Uncharacterized protein</fullName>
    </submittedName>
</protein>
<accession>A0A6C0JKN6</accession>
<organism evidence="1">
    <name type="scientific">viral metagenome</name>
    <dbReference type="NCBI Taxonomy" id="1070528"/>
    <lineage>
        <taxon>unclassified sequences</taxon>
        <taxon>metagenomes</taxon>
        <taxon>organismal metagenomes</taxon>
    </lineage>
</organism>